<dbReference type="Proteomes" id="UP000494115">
    <property type="component" value="Unassembled WGS sequence"/>
</dbReference>
<sequence>MGQHTRQSISHPVGVLRTLVENTCQRIYRNRLEQITIEGMTVQPHVDLLGACQRVDEGTVRPLGIAQCSKHFYSRHIGQTQVQKHNIGLFFTGSLKPRRAVVGRSRLVTHLKSQLGQNVGEVLVVINE</sequence>
<protein>
    <submittedName>
        <fullName evidence="1">Uncharacterized protein</fullName>
    </submittedName>
</protein>
<proteinExistence type="predicted"/>
<dbReference type="AlphaFoldDB" id="A0A6S7D665"/>
<name>A0A6S7D665_9BURK</name>
<gene>
    <name evidence="1" type="ORF">LMG28138_06006</name>
</gene>
<organism evidence="1 2">
    <name type="scientific">Pararobbsia alpina</name>
    <dbReference type="NCBI Taxonomy" id="621374"/>
    <lineage>
        <taxon>Bacteria</taxon>
        <taxon>Pseudomonadati</taxon>
        <taxon>Pseudomonadota</taxon>
        <taxon>Betaproteobacteria</taxon>
        <taxon>Burkholderiales</taxon>
        <taxon>Burkholderiaceae</taxon>
        <taxon>Pararobbsia</taxon>
    </lineage>
</organism>
<keyword evidence="2" id="KW-1185">Reference proteome</keyword>
<accession>A0A6S7D665</accession>
<evidence type="ECO:0000313" key="1">
    <source>
        <dbReference type="EMBL" id="CAB3808117.1"/>
    </source>
</evidence>
<evidence type="ECO:0000313" key="2">
    <source>
        <dbReference type="Proteomes" id="UP000494115"/>
    </source>
</evidence>
<dbReference type="EMBL" id="CADIKM010000119">
    <property type="protein sequence ID" value="CAB3808117.1"/>
    <property type="molecule type" value="Genomic_DNA"/>
</dbReference>
<reference evidence="1 2" key="1">
    <citation type="submission" date="2020-04" db="EMBL/GenBank/DDBJ databases">
        <authorList>
            <person name="De Canck E."/>
        </authorList>
    </citation>
    <scope>NUCLEOTIDE SEQUENCE [LARGE SCALE GENOMIC DNA]</scope>
    <source>
        <strain evidence="1 2">LMG 28138</strain>
    </source>
</reference>